<keyword evidence="1" id="KW-0472">Membrane</keyword>
<dbReference type="Proteomes" id="UP000887560">
    <property type="component" value="Unplaced"/>
</dbReference>
<dbReference type="WBParaSite" id="scf7180000423381.g10857">
    <property type="protein sequence ID" value="scf7180000423381.g10857"/>
    <property type="gene ID" value="scf7180000423381.g10857"/>
</dbReference>
<keyword evidence="1" id="KW-1133">Transmembrane helix</keyword>
<sequence>MVKFGSSFELSFRRSIFSLILLFIYLIISTLIISLIGQFELLKSGNLNKLCKGRKEIQRGRRLDFERNELLNTLWADSLAVRTGEQEFKIDEFVEVKNESKLTGNTEWLLAKIVEFENEKYLVEIKNKPFYGKLFTRYSKDIRKITDEFQINELVELWNYDRWVLGRILGKDGEGMYIVGIESGEFYGQIVGCHPNHLKKHVERNELEYFEIDEIVEVMNIDKITGEIKWIKAKILEIKGGNNYVVKIVEKCRLKGSEFNRNIFNMRKFKSENFQAGEEVEVYIYDKIKDKNEWVKAEILKIKEGIYILNTGIDIIKEYYSFNLRKIKSE</sequence>
<evidence type="ECO:0000313" key="3">
    <source>
        <dbReference type="WBParaSite" id="scf7180000423381.g10857"/>
    </source>
</evidence>
<keyword evidence="2" id="KW-1185">Reference proteome</keyword>
<name>A0A915P973_9BILA</name>
<keyword evidence="1" id="KW-0812">Transmembrane</keyword>
<evidence type="ECO:0000313" key="2">
    <source>
        <dbReference type="Proteomes" id="UP000887560"/>
    </source>
</evidence>
<evidence type="ECO:0000256" key="1">
    <source>
        <dbReference type="SAM" id="Phobius"/>
    </source>
</evidence>
<accession>A0A915P973</accession>
<feature type="transmembrane region" description="Helical" evidence="1">
    <location>
        <begin position="16"/>
        <end position="36"/>
    </location>
</feature>
<reference evidence="3" key="1">
    <citation type="submission" date="2022-11" db="UniProtKB">
        <authorList>
            <consortium name="WormBaseParasite"/>
        </authorList>
    </citation>
    <scope>IDENTIFICATION</scope>
</reference>
<dbReference type="AlphaFoldDB" id="A0A915P973"/>
<proteinExistence type="predicted"/>
<organism evidence="2 3">
    <name type="scientific">Meloidogyne floridensis</name>
    <dbReference type="NCBI Taxonomy" id="298350"/>
    <lineage>
        <taxon>Eukaryota</taxon>
        <taxon>Metazoa</taxon>
        <taxon>Ecdysozoa</taxon>
        <taxon>Nematoda</taxon>
        <taxon>Chromadorea</taxon>
        <taxon>Rhabditida</taxon>
        <taxon>Tylenchina</taxon>
        <taxon>Tylenchomorpha</taxon>
        <taxon>Tylenchoidea</taxon>
        <taxon>Meloidogynidae</taxon>
        <taxon>Meloidogyninae</taxon>
        <taxon>Meloidogyne</taxon>
    </lineage>
</organism>
<protein>
    <submittedName>
        <fullName evidence="3">S1 motif domain-containing protein</fullName>
    </submittedName>
</protein>